<organism evidence="2 3">
    <name type="scientific">Brassica cretica</name>
    <name type="common">Mustard</name>
    <dbReference type="NCBI Taxonomy" id="69181"/>
    <lineage>
        <taxon>Eukaryota</taxon>
        <taxon>Viridiplantae</taxon>
        <taxon>Streptophyta</taxon>
        <taxon>Embryophyta</taxon>
        <taxon>Tracheophyta</taxon>
        <taxon>Spermatophyta</taxon>
        <taxon>Magnoliopsida</taxon>
        <taxon>eudicotyledons</taxon>
        <taxon>Gunneridae</taxon>
        <taxon>Pentapetalae</taxon>
        <taxon>rosids</taxon>
        <taxon>malvids</taxon>
        <taxon>Brassicales</taxon>
        <taxon>Brassicaceae</taxon>
        <taxon>Brassiceae</taxon>
        <taxon>Brassica</taxon>
    </lineage>
</organism>
<feature type="compositionally biased region" description="Polar residues" evidence="1">
    <location>
        <begin position="12"/>
        <end position="26"/>
    </location>
</feature>
<accession>A0A8S9HDC9</accession>
<reference evidence="2" key="1">
    <citation type="submission" date="2019-12" db="EMBL/GenBank/DDBJ databases">
        <title>Genome sequencing and annotation of Brassica cretica.</title>
        <authorList>
            <person name="Studholme D.J."/>
            <person name="Sarris P.F."/>
        </authorList>
    </citation>
    <scope>NUCLEOTIDE SEQUENCE</scope>
    <source>
        <strain evidence="2">PFS-001/15</strain>
        <tissue evidence="2">Leaf</tissue>
    </source>
</reference>
<evidence type="ECO:0000313" key="3">
    <source>
        <dbReference type="Proteomes" id="UP000712281"/>
    </source>
</evidence>
<feature type="region of interest" description="Disordered" evidence="1">
    <location>
        <begin position="1"/>
        <end position="58"/>
    </location>
</feature>
<dbReference type="EMBL" id="QGKW02001940">
    <property type="protein sequence ID" value="KAF2554657.1"/>
    <property type="molecule type" value="Genomic_DNA"/>
</dbReference>
<evidence type="ECO:0000256" key="1">
    <source>
        <dbReference type="SAM" id="MobiDB-lite"/>
    </source>
</evidence>
<dbReference type="AlphaFoldDB" id="A0A8S9HDC9"/>
<protein>
    <submittedName>
        <fullName evidence="2">Uncharacterized protein</fullName>
    </submittedName>
</protein>
<evidence type="ECO:0000313" key="2">
    <source>
        <dbReference type="EMBL" id="KAF2554657.1"/>
    </source>
</evidence>
<name>A0A8S9HDC9_BRACR</name>
<sequence>MNHWKREKAMPTTAQTGTRISVQSSGRKADATIEDKLARERERDNNKNRERERWEVIR</sequence>
<feature type="compositionally biased region" description="Basic and acidic residues" evidence="1">
    <location>
        <begin position="27"/>
        <end position="58"/>
    </location>
</feature>
<dbReference type="Proteomes" id="UP000712281">
    <property type="component" value="Unassembled WGS sequence"/>
</dbReference>
<proteinExistence type="predicted"/>
<comment type="caution">
    <text evidence="2">The sequence shown here is derived from an EMBL/GenBank/DDBJ whole genome shotgun (WGS) entry which is preliminary data.</text>
</comment>
<gene>
    <name evidence="2" type="ORF">F2Q68_00012952</name>
</gene>